<dbReference type="Pfam" id="PF03466">
    <property type="entry name" value="LysR_substrate"/>
    <property type="match status" value="1"/>
</dbReference>
<organism evidence="6 7">
    <name type="scientific">Stutzerimonas tarimensis</name>
    <dbReference type="NCBI Taxonomy" id="1507735"/>
    <lineage>
        <taxon>Bacteria</taxon>
        <taxon>Pseudomonadati</taxon>
        <taxon>Pseudomonadota</taxon>
        <taxon>Gammaproteobacteria</taxon>
        <taxon>Pseudomonadales</taxon>
        <taxon>Pseudomonadaceae</taxon>
        <taxon>Stutzerimonas</taxon>
    </lineage>
</organism>
<protein>
    <submittedName>
        <fullName evidence="6">LysR family transcriptional regulator</fullName>
    </submittedName>
</protein>
<accession>A0ABV7TCW0</accession>
<keyword evidence="3" id="KW-0238">DNA-binding</keyword>
<evidence type="ECO:0000256" key="1">
    <source>
        <dbReference type="ARBA" id="ARBA00009437"/>
    </source>
</evidence>
<keyword evidence="4" id="KW-0804">Transcription</keyword>
<keyword evidence="7" id="KW-1185">Reference proteome</keyword>
<dbReference type="InterPro" id="IPR036388">
    <property type="entry name" value="WH-like_DNA-bd_sf"/>
</dbReference>
<name>A0ABV7TCW0_9GAMM</name>
<dbReference type="RefSeq" id="WP_386367062.1">
    <property type="nucleotide sequence ID" value="NZ_JBHRXZ010000027.1"/>
</dbReference>
<evidence type="ECO:0000313" key="7">
    <source>
        <dbReference type="Proteomes" id="UP001595630"/>
    </source>
</evidence>
<proteinExistence type="inferred from homology"/>
<dbReference type="InterPro" id="IPR005119">
    <property type="entry name" value="LysR_subst-bd"/>
</dbReference>
<reference evidence="7" key="1">
    <citation type="journal article" date="2019" name="Int. J. Syst. Evol. Microbiol.">
        <title>The Global Catalogue of Microorganisms (GCM) 10K type strain sequencing project: providing services to taxonomists for standard genome sequencing and annotation.</title>
        <authorList>
            <consortium name="The Broad Institute Genomics Platform"/>
            <consortium name="The Broad Institute Genome Sequencing Center for Infectious Disease"/>
            <person name="Wu L."/>
            <person name="Ma J."/>
        </authorList>
    </citation>
    <scope>NUCLEOTIDE SEQUENCE [LARGE SCALE GENOMIC DNA]</scope>
    <source>
        <strain evidence="7">KCTC 42447</strain>
    </source>
</reference>
<dbReference type="Gene3D" id="1.10.10.10">
    <property type="entry name" value="Winged helix-like DNA-binding domain superfamily/Winged helix DNA-binding domain"/>
    <property type="match status" value="1"/>
</dbReference>
<dbReference type="Proteomes" id="UP001595630">
    <property type="component" value="Unassembled WGS sequence"/>
</dbReference>
<evidence type="ECO:0000256" key="3">
    <source>
        <dbReference type="ARBA" id="ARBA00023125"/>
    </source>
</evidence>
<dbReference type="EMBL" id="JBHRXZ010000027">
    <property type="protein sequence ID" value="MFC3609456.1"/>
    <property type="molecule type" value="Genomic_DNA"/>
</dbReference>
<dbReference type="PRINTS" id="PR00039">
    <property type="entry name" value="HTHLYSR"/>
</dbReference>
<dbReference type="PANTHER" id="PTHR30346">
    <property type="entry name" value="TRANSCRIPTIONAL DUAL REGULATOR HCAR-RELATED"/>
    <property type="match status" value="1"/>
</dbReference>
<dbReference type="InterPro" id="IPR000847">
    <property type="entry name" value="LysR_HTH_N"/>
</dbReference>
<dbReference type="InterPro" id="IPR036390">
    <property type="entry name" value="WH_DNA-bd_sf"/>
</dbReference>
<dbReference type="SUPFAM" id="SSF46785">
    <property type="entry name" value="Winged helix' DNA-binding domain"/>
    <property type="match status" value="1"/>
</dbReference>
<evidence type="ECO:0000256" key="2">
    <source>
        <dbReference type="ARBA" id="ARBA00023015"/>
    </source>
</evidence>
<dbReference type="CDD" id="cd08445">
    <property type="entry name" value="PBP2_BenM_CatM_CatR"/>
    <property type="match status" value="1"/>
</dbReference>
<gene>
    <name evidence="6" type="ORF">ACFOMF_16910</name>
</gene>
<keyword evidence="2" id="KW-0805">Transcription regulation</keyword>
<sequence>MELRHLRYFRVLAETLNFTRAAEQLHIAQPPLSRQIQQLEDELGVALVERGRPLKLTEAGRFFHEHSVQLLEQLARVCEDTRRLAEHQKRWLGIGFAPSTLYGALPELIRQLRREGSLELGLSELITLQQVEALKSGRIDIGFGRIRIEDPAVIQEVIREDPLVAALPVGHPLLAGPATLAQLAGEPFVLYPGAPRPSYADHVLALFARRNLKIRVAQMANEMQTAIGLVAAGVGITLVPASVQRMHRDDIAYTPLADVEATSPIVVSYRAGDESTLVRRCLALVRSLQASSQGRSR</sequence>
<feature type="domain" description="HTH lysR-type" evidence="5">
    <location>
        <begin position="1"/>
        <end position="57"/>
    </location>
</feature>
<dbReference type="PROSITE" id="PS50931">
    <property type="entry name" value="HTH_LYSR"/>
    <property type="match status" value="1"/>
</dbReference>
<dbReference type="Gene3D" id="3.40.190.10">
    <property type="entry name" value="Periplasmic binding protein-like II"/>
    <property type="match status" value="2"/>
</dbReference>
<dbReference type="Pfam" id="PF00126">
    <property type="entry name" value="HTH_1"/>
    <property type="match status" value="1"/>
</dbReference>
<dbReference type="PANTHER" id="PTHR30346:SF17">
    <property type="entry name" value="LYSR FAMILY TRANSCRIPTIONAL REGULATOR"/>
    <property type="match status" value="1"/>
</dbReference>
<evidence type="ECO:0000313" key="6">
    <source>
        <dbReference type="EMBL" id="MFC3609456.1"/>
    </source>
</evidence>
<evidence type="ECO:0000256" key="4">
    <source>
        <dbReference type="ARBA" id="ARBA00023163"/>
    </source>
</evidence>
<evidence type="ECO:0000259" key="5">
    <source>
        <dbReference type="PROSITE" id="PS50931"/>
    </source>
</evidence>
<dbReference type="SUPFAM" id="SSF53850">
    <property type="entry name" value="Periplasmic binding protein-like II"/>
    <property type="match status" value="1"/>
</dbReference>
<comment type="similarity">
    <text evidence="1">Belongs to the LysR transcriptional regulatory family.</text>
</comment>
<comment type="caution">
    <text evidence="6">The sequence shown here is derived from an EMBL/GenBank/DDBJ whole genome shotgun (WGS) entry which is preliminary data.</text>
</comment>